<evidence type="ECO:0000313" key="1">
    <source>
        <dbReference type="EMBL" id="MBB3041157.1"/>
    </source>
</evidence>
<evidence type="ECO:0000313" key="2">
    <source>
        <dbReference type="Proteomes" id="UP000589626"/>
    </source>
</evidence>
<dbReference type="Proteomes" id="UP000589626">
    <property type="component" value="Unassembled WGS sequence"/>
</dbReference>
<sequence>MWCFITRQPPEVYQRLTRLEREQFAKAAIDAAKKGWV</sequence>
<dbReference type="EMBL" id="JACHWR010000001">
    <property type="protein sequence ID" value="MBB3041157.1"/>
    <property type="molecule type" value="Genomic_DNA"/>
</dbReference>
<keyword evidence="2" id="KW-1185">Reference proteome</keyword>
<organism evidence="1 2">
    <name type="scientific">Nocardioides soli</name>
    <dbReference type="NCBI Taxonomy" id="1036020"/>
    <lineage>
        <taxon>Bacteria</taxon>
        <taxon>Bacillati</taxon>
        <taxon>Actinomycetota</taxon>
        <taxon>Actinomycetes</taxon>
        <taxon>Propionibacteriales</taxon>
        <taxon>Nocardioidaceae</taxon>
        <taxon>Nocardioides</taxon>
    </lineage>
</organism>
<name>A0A7W4VTN5_9ACTN</name>
<protein>
    <submittedName>
        <fullName evidence="1">Uncharacterized protein</fullName>
    </submittedName>
</protein>
<dbReference type="AlphaFoldDB" id="A0A7W4VTN5"/>
<comment type="caution">
    <text evidence="1">The sequence shown here is derived from an EMBL/GenBank/DDBJ whole genome shotgun (WGS) entry which is preliminary data.</text>
</comment>
<accession>A0A7W4VTN5</accession>
<gene>
    <name evidence="1" type="ORF">FHU40_000958</name>
</gene>
<reference evidence="1 2" key="1">
    <citation type="submission" date="2020-08" db="EMBL/GenBank/DDBJ databases">
        <title>Sequencing the genomes of 1000 actinobacteria strains.</title>
        <authorList>
            <person name="Klenk H.-P."/>
        </authorList>
    </citation>
    <scope>NUCLEOTIDE SEQUENCE [LARGE SCALE GENOMIC DNA]</scope>
    <source>
        <strain evidence="1 2">DSM 105498</strain>
    </source>
</reference>
<proteinExistence type="predicted"/>